<feature type="compositionally biased region" description="Polar residues" evidence="2">
    <location>
        <begin position="125"/>
        <end position="139"/>
    </location>
</feature>
<evidence type="ECO:0000313" key="5">
    <source>
        <dbReference type="Proteomes" id="UP001168877"/>
    </source>
</evidence>
<keyword evidence="1" id="KW-0479">Metal-binding</keyword>
<feature type="region of interest" description="Disordered" evidence="2">
    <location>
        <begin position="109"/>
        <end position="175"/>
    </location>
</feature>
<reference evidence="4" key="2">
    <citation type="submission" date="2023-06" db="EMBL/GenBank/DDBJ databases">
        <authorList>
            <person name="Swenson N.G."/>
            <person name="Wegrzyn J.L."/>
            <person name="Mcevoy S.L."/>
        </authorList>
    </citation>
    <scope>NUCLEOTIDE SEQUENCE</scope>
    <source>
        <strain evidence="4">NS2018</strain>
        <tissue evidence="4">Leaf</tissue>
    </source>
</reference>
<dbReference type="AlphaFoldDB" id="A0AA39SXC5"/>
<evidence type="ECO:0000259" key="3">
    <source>
        <dbReference type="PROSITE" id="PS50158"/>
    </source>
</evidence>
<dbReference type="PANTHER" id="PTHR31286">
    <property type="entry name" value="GLYCINE-RICH CELL WALL STRUCTURAL PROTEIN 1.8-LIKE"/>
    <property type="match status" value="1"/>
</dbReference>
<dbReference type="InterPro" id="IPR040256">
    <property type="entry name" value="At4g02000-like"/>
</dbReference>
<evidence type="ECO:0000256" key="1">
    <source>
        <dbReference type="PROSITE-ProRule" id="PRU00047"/>
    </source>
</evidence>
<comment type="caution">
    <text evidence="4">The sequence shown here is derived from an EMBL/GenBank/DDBJ whole genome shotgun (WGS) entry which is preliminary data.</text>
</comment>
<dbReference type="GO" id="GO:0008270">
    <property type="term" value="F:zinc ion binding"/>
    <property type="evidence" value="ECO:0007669"/>
    <property type="project" value="UniProtKB-KW"/>
</dbReference>
<reference evidence="4" key="1">
    <citation type="journal article" date="2022" name="Plant J.">
        <title>Strategies of tolerance reflected in two North American maple genomes.</title>
        <authorList>
            <person name="McEvoy S.L."/>
            <person name="Sezen U.U."/>
            <person name="Trouern-Trend A."/>
            <person name="McMahon S.M."/>
            <person name="Schaberg P.G."/>
            <person name="Yang J."/>
            <person name="Wegrzyn J.L."/>
            <person name="Swenson N.G."/>
        </authorList>
    </citation>
    <scope>NUCLEOTIDE SEQUENCE</scope>
    <source>
        <strain evidence="4">NS2018</strain>
    </source>
</reference>
<keyword evidence="1" id="KW-0862">Zinc</keyword>
<dbReference type="SUPFAM" id="SSF57756">
    <property type="entry name" value="Retrovirus zinc finger-like domains"/>
    <property type="match status" value="1"/>
</dbReference>
<evidence type="ECO:0000256" key="2">
    <source>
        <dbReference type="SAM" id="MobiDB-lite"/>
    </source>
</evidence>
<dbReference type="GO" id="GO:0003676">
    <property type="term" value="F:nucleic acid binding"/>
    <property type="evidence" value="ECO:0007669"/>
    <property type="project" value="InterPro"/>
</dbReference>
<dbReference type="PANTHER" id="PTHR31286:SF167">
    <property type="entry name" value="OS09G0268800 PROTEIN"/>
    <property type="match status" value="1"/>
</dbReference>
<accession>A0AA39SXC5</accession>
<dbReference type="InterPro" id="IPR025836">
    <property type="entry name" value="Zn_knuckle_CX2CX4HX4C"/>
</dbReference>
<dbReference type="InterPro" id="IPR036875">
    <property type="entry name" value="Znf_CCHC_sf"/>
</dbReference>
<name>A0AA39SXC5_ACESA</name>
<dbReference type="PROSITE" id="PS50158">
    <property type="entry name" value="ZF_CCHC"/>
    <property type="match status" value="1"/>
</dbReference>
<keyword evidence="1" id="KW-0863">Zinc-finger</keyword>
<dbReference type="EMBL" id="JAUESC010000003">
    <property type="protein sequence ID" value="KAK0599138.1"/>
    <property type="molecule type" value="Genomic_DNA"/>
</dbReference>
<dbReference type="Pfam" id="PF14392">
    <property type="entry name" value="zf-CCHC_4"/>
    <property type="match status" value="1"/>
</dbReference>
<dbReference type="InterPro" id="IPR001878">
    <property type="entry name" value="Znf_CCHC"/>
</dbReference>
<dbReference type="Proteomes" id="UP001168877">
    <property type="component" value="Unassembled WGS sequence"/>
</dbReference>
<organism evidence="4 5">
    <name type="scientific">Acer saccharum</name>
    <name type="common">Sugar maple</name>
    <dbReference type="NCBI Taxonomy" id="4024"/>
    <lineage>
        <taxon>Eukaryota</taxon>
        <taxon>Viridiplantae</taxon>
        <taxon>Streptophyta</taxon>
        <taxon>Embryophyta</taxon>
        <taxon>Tracheophyta</taxon>
        <taxon>Spermatophyta</taxon>
        <taxon>Magnoliopsida</taxon>
        <taxon>eudicotyledons</taxon>
        <taxon>Gunneridae</taxon>
        <taxon>Pentapetalae</taxon>
        <taxon>rosids</taxon>
        <taxon>malvids</taxon>
        <taxon>Sapindales</taxon>
        <taxon>Sapindaceae</taxon>
        <taxon>Hippocastanoideae</taxon>
        <taxon>Acereae</taxon>
        <taxon>Acer</taxon>
    </lineage>
</organism>
<keyword evidence="5" id="KW-1185">Reference proteome</keyword>
<sequence length="297" mass="33218">MYMNRRAAKSIAEEIDQVIEIPAEEKDCRGKFLRVKVRIEITKPLKRFIKLAVDETEKVVIVPLVYERLPEFCYACGKLGHVLRECPDDEARIEALEGVSTKFGAWMRATGPDTGKLKPQKQMGKRSSGQGEGKSNSISDGAVRGTDECRIDQIQTHNSEEAVSRGSVGKITSGNENARQPIEICKELSQDRGTYLIGPPLVSDMNTDNRDRWSMVSRMEKESEGAFVAMEDVETYSEGHAADMIHNINDQGEGAKDQGNTSKRNVRTWKRVARGNSTSLQTEDLGHSDTKITRWKV</sequence>
<feature type="domain" description="CCHC-type" evidence="3">
    <location>
        <begin position="73"/>
        <end position="88"/>
    </location>
</feature>
<dbReference type="SMART" id="SM00343">
    <property type="entry name" value="ZnF_C2HC"/>
    <property type="match status" value="1"/>
</dbReference>
<evidence type="ECO:0000313" key="4">
    <source>
        <dbReference type="EMBL" id="KAK0599138.1"/>
    </source>
</evidence>
<gene>
    <name evidence="4" type="ORF">LWI29_002696</name>
</gene>
<protein>
    <recommendedName>
        <fullName evidence="3">CCHC-type domain-containing protein</fullName>
    </recommendedName>
</protein>
<proteinExistence type="predicted"/>